<dbReference type="InterPro" id="IPR036010">
    <property type="entry name" value="2Fe-2S_ferredoxin-like_sf"/>
</dbReference>
<dbReference type="SUPFAM" id="SSF54292">
    <property type="entry name" value="2Fe-2S ferredoxin-like"/>
    <property type="match status" value="1"/>
</dbReference>
<dbReference type="PANTHER" id="PTHR23426">
    <property type="entry name" value="FERREDOXIN/ADRENODOXIN"/>
    <property type="match status" value="1"/>
</dbReference>
<comment type="similarity">
    <text evidence="1">Belongs to the adrenodoxin/putidaredoxin family.</text>
</comment>
<dbReference type="PROSITE" id="PS51085">
    <property type="entry name" value="2FE2S_FER_2"/>
    <property type="match status" value="1"/>
</dbReference>
<dbReference type="InterPro" id="IPR001055">
    <property type="entry name" value="Adrenodoxin-like"/>
</dbReference>
<dbReference type="CDD" id="cd00207">
    <property type="entry name" value="fer2"/>
    <property type="match status" value="1"/>
</dbReference>
<evidence type="ECO:0000256" key="5">
    <source>
        <dbReference type="ARBA" id="ARBA00023014"/>
    </source>
</evidence>
<reference evidence="9" key="1">
    <citation type="submission" date="2018-08" db="EMBL/GenBank/DDBJ databases">
        <authorList>
            <person name="Kim S.-J."/>
            <person name="Jung G.-Y."/>
        </authorList>
    </citation>
    <scope>NUCLEOTIDE SEQUENCE [LARGE SCALE GENOMIC DNA]</scope>
    <source>
        <strain evidence="9">GY_G</strain>
    </source>
</reference>
<dbReference type="RefSeq" id="WP_115547863.1">
    <property type="nucleotide sequence ID" value="NZ_QRGP01000001.1"/>
</dbReference>
<accession>A0A371BFM1</accession>
<dbReference type="Proteomes" id="UP000263833">
    <property type="component" value="Unassembled WGS sequence"/>
</dbReference>
<dbReference type="EMBL" id="QRGP01000001">
    <property type="protein sequence ID" value="RDV06308.1"/>
    <property type="molecule type" value="Genomic_DNA"/>
</dbReference>
<keyword evidence="9" id="KW-1185">Reference proteome</keyword>
<dbReference type="PRINTS" id="PR00355">
    <property type="entry name" value="ADRENODOXIN"/>
</dbReference>
<feature type="domain" description="2Fe-2S ferredoxin-type" evidence="7">
    <location>
        <begin position="1"/>
        <end position="104"/>
    </location>
</feature>
<evidence type="ECO:0000256" key="6">
    <source>
        <dbReference type="ARBA" id="ARBA00034078"/>
    </source>
</evidence>
<dbReference type="PANTHER" id="PTHR23426:SF65">
    <property type="entry name" value="FERREDOXIN-2, MITOCHONDRIAL"/>
    <property type="match status" value="1"/>
</dbReference>
<dbReference type="GO" id="GO:0140647">
    <property type="term" value="P:P450-containing electron transport chain"/>
    <property type="evidence" value="ECO:0007669"/>
    <property type="project" value="InterPro"/>
</dbReference>
<evidence type="ECO:0000256" key="1">
    <source>
        <dbReference type="ARBA" id="ARBA00010914"/>
    </source>
</evidence>
<sequence length="105" mass="11461">MIVRFTEPDGSLKEVEANPGDSLMELAKAKGVDGIVAECGGSMVCGTCHVHVAEQWFDRLDPASSMEQDILEFVLYPDPCARLSCQIKLSEQLDGLEIIIPPAQR</sequence>
<dbReference type="GO" id="GO:0051537">
    <property type="term" value="F:2 iron, 2 sulfur cluster binding"/>
    <property type="evidence" value="ECO:0007669"/>
    <property type="project" value="UniProtKB-KW"/>
</dbReference>
<dbReference type="OrthoDB" id="9799640at2"/>
<evidence type="ECO:0000256" key="2">
    <source>
        <dbReference type="ARBA" id="ARBA00022714"/>
    </source>
</evidence>
<protein>
    <submittedName>
        <fullName evidence="8">2Fe-2S ferredoxin</fullName>
    </submittedName>
</protein>
<dbReference type="InterPro" id="IPR001041">
    <property type="entry name" value="2Fe-2S_ferredoxin-type"/>
</dbReference>
<keyword evidence="3" id="KW-0479">Metal-binding</keyword>
<evidence type="ECO:0000259" key="7">
    <source>
        <dbReference type="PROSITE" id="PS51085"/>
    </source>
</evidence>
<dbReference type="GO" id="GO:0009055">
    <property type="term" value="F:electron transfer activity"/>
    <property type="evidence" value="ECO:0007669"/>
    <property type="project" value="TreeGrafter"/>
</dbReference>
<gene>
    <name evidence="8" type="ORF">DXH95_02415</name>
</gene>
<evidence type="ECO:0000256" key="3">
    <source>
        <dbReference type="ARBA" id="ARBA00022723"/>
    </source>
</evidence>
<dbReference type="GO" id="GO:0046872">
    <property type="term" value="F:metal ion binding"/>
    <property type="evidence" value="ECO:0007669"/>
    <property type="project" value="UniProtKB-KW"/>
</dbReference>
<keyword evidence="2" id="KW-0001">2Fe-2S</keyword>
<dbReference type="AlphaFoldDB" id="A0A371BFM1"/>
<evidence type="ECO:0000313" key="8">
    <source>
        <dbReference type="EMBL" id="RDV06308.1"/>
    </source>
</evidence>
<dbReference type="InterPro" id="IPR012675">
    <property type="entry name" value="Beta-grasp_dom_sf"/>
</dbReference>
<organism evidence="8 9">
    <name type="scientific">Sphingorhabdus pulchriflava</name>
    <dbReference type="NCBI Taxonomy" id="2292257"/>
    <lineage>
        <taxon>Bacteria</taxon>
        <taxon>Pseudomonadati</taxon>
        <taxon>Pseudomonadota</taxon>
        <taxon>Alphaproteobacteria</taxon>
        <taxon>Sphingomonadales</taxon>
        <taxon>Sphingomonadaceae</taxon>
        <taxon>Sphingorhabdus</taxon>
    </lineage>
</organism>
<keyword evidence="4" id="KW-0408">Iron</keyword>
<comment type="cofactor">
    <cofactor evidence="6">
        <name>[2Fe-2S] cluster</name>
        <dbReference type="ChEBI" id="CHEBI:190135"/>
    </cofactor>
</comment>
<dbReference type="Pfam" id="PF00111">
    <property type="entry name" value="Fer2"/>
    <property type="match status" value="1"/>
</dbReference>
<name>A0A371BFM1_9SPHN</name>
<evidence type="ECO:0000256" key="4">
    <source>
        <dbReference type="ARBA" id="ARBA00023004"/>
    </source>
</evidence>
<proteinExistence type="inferred from homology"/>
<evidence type="ECO:0000313" key="9">
    <source>
        <dbReference type="Proteomes" id="UP000263833"/>
    </source>
</evidence>
<comment type="caution">
    <text evidence="8">The sequence shown here is derived from an EMBL/GenBank/DDBJ whole genome shotgun (WGS) entry which is preliminary data.</text>
</comment>
<dbReference type="Gene3D" id="3.10.20.30">
    <property type="match status" value="1"/>
</dbReference>
<keyword evidence="5" id="KW-0411">Iron-sulfur</keyword>